<organism evidence="2 3">
    <name type="scientific">Pseudonocardia thermophila</name>
    <dbReference type="NCBI Taxonomy" id="1848"/>
    <lineage>
        <taxon>Bacteria</taxon>
        <taxon>Bacillati</taxon>
        <taxon>Actinomycetota</taxon>
        <taxon>Actinomycetes</taxon>
        <taxon>Pseudonocardiales</taxon>
        <taxon>Pseudonocardiaceae</taxon>
        <taxon>Pseudonocardia</taxon>
    </lineage>
</organism>
<dbReference type="InterPro" id="IPR001466">
    <property type="entry name" value="Beta-lactam-related"/>
</dbReference>
<dbReference type="Gene3D" id="3.40.710.10">
    <property type="entry name" value="DD-peptidase/beta-lactamase superfamily"/>
    <property type="match status" value="1"/>
</dbReference>
<dbReference type="InterPro" id="IPR012338">
    <property type="entry name" value="Beta-lactam/transpept-like"/>
</dbReference>
<dbReference type="AlphaFoldDB" id="A0A1M6TZC0"/>
<dbReference type="PANTHER" id="PTHR43283">
    <property type="entry name" value="BETA-LACTAMASE-RELATED"/>
    <property type="match status" value="1"/>
</dbReference>
<gene>
    <name evidence="2" type="ORF">SAMN05443637_10945</name>
</gene>
<feature type="domain" description="Beta-lactamase-related" evidence="1">
    <location>
        <begin position="27"/>
        <end position="352"/>
    </location>
</feature>
<proteinExistence type="predicted"/>
<dbReference type="Pfam" id="PF00144">
    <property type="entry name" value="Beta-lactamase"/>
    <property type="match status" value="1"/>
</dbReference>
<sequence length="366" mass="38617">MSSCRIRGRNVMDISPLRAVVAAHGQPAVVALARGTEIAVDAQGGYSPDTVVRIASLSKPIVATAALVLVADGVLDLDDPITDLLPELADRRVLNRPDGPLDDTVPADRAITLRDLLTLTWGFGIDPALRPDAPIVRAAAELELRIGPPLPPVPFGPDEWLARLATLPLLHQPGARWTYDTGSDVLGVLHARATGTPLPELLAERVFIPLGMTRTAFHAAGLPPLYERGPDGLVVVDPADGAWSRPPAFPRASGGLVSTAADLLAFTGVLARSGGDLLPPQLFAEMTTDQLTPAQKGSVILGERGWGFGLSVYGQSRIGWAGGTGTYWFTDLRRGTTALLLTQCMFGPDSDALVGAFERVASEVLT</sequence>
<dbReference type="InterPro" id="IPR050789">
    <property type="entry name" value="Diverse_Enzym_Activities"/>
</dbReference>
<keyword evidence="3" id="KW-1185">Reference proteome</keyword>
<protein>
    <submittedName>
        <fullName evidence="2">CubicO group peptidase, beta-lactamase class C family</fullName>
    </submittedName>
</protein>
<accession>A0A1M6TZC0</accession>
<reference evidence="2 3" key="1">
    <citation type="submission" date="2016-11" db="EMBL/GenBank/DDBJ databases">
        <authorList>
            <person name="Jaros S."/>
            <person name="Januszkiewicz K."/>
            <person name="Wedrychowicz H."/>
        </authorList>
    </citation>
    <scope>NUCLEOTIDE SEQUENCE [LARGE SCALE GENOMIC DNA]</scope>
    <source>
        <strain evidence="2 3">DSM 43832</strain>
    </source>
</reference>
<evidence type="ECO:0000259" key="1">
    <source>
        <dbReference type="Pfam" id="PF00144"/>
    </source>
</evidence>
<evidence type="ECO:0000313" key="3">
    <source>
        <dbReference type="Proteomes" id="UP000184363"/>
    </source>
</evidence>
<dbReference type="Proteomes" id="UP000184363">
    <property type="component" value="Unassembled WGS sequence"/>
</dbReference>
<dbReference type="STRING" id="1848.SAMN05443637_10945"/>
<evidence type="ECO:0000313" key="2">
    <source>
        <dbReference type="EMBL" id="SHK62382.1"/>
    </source>
</evidence>
<dbReference type="EMBL" id="FRAP01000009">
    <property type="protein sequence ID" value="SHK62382.1"/>
    <property type="molecule type" value="Genomic_DNA"/>
</dbReference>
<name>A0A1M6TZC0_PSETH</name>
<dbReference type="PANTHER" id="PTHR43283:SF3">
    <property type="entry name" value="BETA-LACTAMASE FAMILY PROTEIN (AFU_ORTHOLOGUE AFUA_5G07500)"/>
    <property type="match status" value="1"/>
</dbReference>
<dbReference type="SUPFAM" id="SSF56601">
    <property type="entry name" value="beta-lactamase/transpeptidase-like"/>
    <property type="match status" value="1"/>
</dbReference>